<reference evidence="10" key="1">
    <citation type="submission" date="2020-05" db="EMBL/GenBank/DDBJ databases">
        <title>Phylogenomic resolution of chytrid fungi.</title>
        <authorList>
            <person name="Stajich J.E."/>
            <person name="Amses K."/>
            <person name="Simmons R."/>
            <person name="Seto K."/>
            <person name="Myers J."/>
            <person name="Bonds A."/>
            <person name="Quandt C.A."/>
            <person name="Barry K."/>
            <person name="Liu P."/>
            <person name="Grigoriev I."/>
            <person name="Longcore J.E."/>
            <person name="James T.Y."/>
        </authorList>
    </citation>
    <scope>NUCLEOTIDE SEQUENCE</scope>
    <source>
        <strain evidence="10">JEL0318</strain>
    </source>
</reference>
<organism evidence="10 11">
    <name type="scientific">Rhizophlyctis rosea</name>
    <dbReference type="NCBI Taxonomy" id="64517"/>
    <lineage>
        <taxon>Eukaryota</taxon>
        <taxon>Fungi</taxon>
        <taxon>Fungi incertae sedis</taxon>
        <taxon>Chytridiomycota</taxon>
        <taxon>Chytridiomycota incertae sedis</taxon>
        <taxon>Chytridiomycetes</taxon>
        <taxon>Rhizophlyctidales</taxon>
        <taxon>Rhizophlyctidaceae</taxon>
        <taxon>Rhizophlyctis</taxon>
    </lineage>
</organism>
<gene>
    <name evidence="10" type="primary">EIF2B4</name>
    <name evidence="10" type="ORF">HK097_008345</name>
</gene>
<feature type="non-terminal residue" evidence="10">
    <location>
        <position position="1"/>
    </location>
</feature>
<name>A0AAD5SCL9_9FUNG</name>
<dbReference type="GO" id="GO:0005829">
    <property type="term" value="C:cytosol"/>
    <property type="evidence" value="ECO:0007669"/>
    <property type="project" value="UniProtKB-SubCell"/>
</dbReference>
<dbReference type="Gene3D" id="3.40.50.10470">
    <property type="entry name" value="Translation initiation factor eif-2b, domain 2"/>
    <property type="match status" value="1"/>
</dbReference>
<protein>
    <recommendedName>
        <fullName evidence="6">Translation initiation factor eIF2B subunit delta</fullName>
    </recommendedName>
    <alternativeName>
        <fullName evidence="7">eIF2B GDP-GTP exchange factor subunit delta</fullName>
    </alternativeName>
</protein>
<keyword evidence="5" id="KW-0648">Protein biosynthesis</keyword>
<accession>A0AAD5SCL9</accession>
<keyword evidence="4 10" id="KW-0396">Initiation factor</keyword>
<dbReference type="InterPro" id="IPR000649">
    <property type="entry name" value="IF-2B-related"/>
</dbReference>
<evidence type="ECO:0000256" key="8">
    <source>
        <dbReference type="ARBA" id="ARBA00046432"/>
    </source>
</evidence>
<dbReference type="InterPro" id="IPR037171">
    <property type="entry name" value="NagB/RpiA_transferase-like"/>
</dbReference>
<evidence type="ECO:0000256" key="7">
    <source>
        <dbReference type="ARBA" id="ARBA00044356"/>
    </source>
</evidence>
<evidence type="ECO:0000256" key="2">
    <source>
        <dbReference type="ARBA" id="ARBA00007251"/>
    </source>
</evidence>
<evidence type="ECO:0000313" key="11">
    <source>
        <dbReference type="Proteomes" id="UP001212841"/>
    </source>
</evidence>
<dbReference type="Pfam" id="PF01008">
    <property type="entry name" value="IF-2B"/>
    <property type="match status" value="1"/>
</dbReference>
<keyword evidence="3" id="KW-0963">Cytoplasm</keyword>
<comment type="similarity">
    <text evidence="2 9">Belongs to the eIF-2B alpha/beta/delta subunits family.</text>
</comment>
<dbReference type="GO" id="GO:0003743">
    <property type="term" value="F:translation initiation factor activity"/>
    <property type="evidence" value="ECO:0007669"/>
    <property type="project" value="UniProtKB-KW"/>
</dbReference>
<evidence type="ECO:0000256" key="6">
    <source>
        <dbReference type="ARBA" id="ARBA00044147"/>
    </source>
</evidence>
<comment type="subcellular location">
    <subcellularLocation>
        <location evidence="1">Cytoplasm</location>
        <location evidence="1">Cytosol</location>
    </subcellularLocation>
</comment>
<evidence type="ECO:0000256" key="1">
    <source>
        <dbReference type="ARBA" id="ARBA00004514"/>
    </source>
</evidence>
<evidence type="ECO:0000256" key="4">
    <source>
        <dbReference type="ARBA" id="ARBA00022540"/>
    </source>
</evidence>
<evidence type="ECO:0000256" key="5">
    <source>
        <dbReference type="ARBA" id="ARBA00022917"/>
    </source>
</evidence>
<dbReference type="InterPro" id="IPR042529">
    <property type="entry name" value="IF_2B-like_C"/>
</dbReference>
<dbReference type="PANTHER" id="PTHR10233">
    <property type="entry name" value="TRANSLATION INITIATION FACTOR EIF-2B"/>
    <property type="match status" value="1"/>
</dbReference>
<dbReference type="SUPFAM" id="SSF100950">
    <property type="entry name" value="NagB/RpiA/CoA transferase-like"/>
    <property type="match status" value="1"/>
</dbReference>
<keyword evidence="11" id="KW-1185">Reference proteome</keyword>
<evidence type="ECO:0000313" key="10">
    <source>
        <dbReference type="EMBL" id="KAJ3050649.1"/>
    </source>
</evidence>
<dbReference type="EMBL" id="JADGJD010000488">
    <property type="protein sequence ID" value="KAJ3050649.1"/>
    <property type="molecule type" value="Genomic_DNA"/>
</dbReference>
<dbReference type="AlphaFoldDB" id="A0AAD5SCL9"/>
<evidence type="ECO:0000256" key="3">
    <source>
        <dbReference type="ARBA" id="ARBA00022490"/>
    </source>
</evidence>
<evidence type="ECO:0000256" key="9">
    <source>
        <dbReference type="RuleBase" id="RU003814"/>
    </source>
</evidence>
<dbReference type="PANTHER" id="PTHR10233:SF14">
    <property type="entry name" value="TRANSLATION INITIATION FACTOR EIF-2B SUBUNIT DELTA"/>
    <property type="match status" value="1"/>
</dbReference>
<comment type="subunit">
    <text evidence="8">Component of the translation initiation factor 2B (eIF2B) complex which is a heterodecamer of two sets of five different subunits: alpha, beta, gamma, delta and epsilon. Subunits alpha, beta and delta comprise a regulatory subcomplex and subunits epsilon and gamma comprise a catalytic subcomplex. Within the complex, the hexameric regulatory complex resides at the center, with the two heterodimeric catalytic subcomplexes bound on opposite sides.</text>
</comment>
<dbReference type="Proteomes" id="UP001212841">
    <property type="component" value="Unassembled WGS sequence"/>
</dbReference>
<proteinExistence type="inferred from homology"/>
<sequence>RKSKKLAKLAAEGTRSLSLFQHLPDHEKEKSTVADLRAKGGDVDAAVISLGLQFSKFQIVGGNARCIATLEVFKKLISEYKTPAGTSLQRHLLTIINKQLDYLSHTRVLATTMKSAAKHIKSAISNVSIDMPDEDAKAQLKTVIDEFIRDRITLADQMIVEQAQEIDKIKDGDLIMVFGRSSVVLDLLVATHEDFQAAGKKFQVVVVDSRPKCEGRKMIRELTTHGIECTYVFLNALSMIMPKVDKVILGASAVMSNGAILGRAGTAMVALAAHERKVPVIVCAETYKFTDVVRLDAFVWNELGDPNELASKSHAKSTLNSDTLANPLSGWKDIATLHLLNLHYDITPADFLTMVICEHAVFPPTSVGTVMRDRTEK</sequence>
<comment type="caution">
    <text evidence="10">The sequence shown here is derived from an EMBL/GenBank/DDBJ whole genome shotgun (WGS) entry which is preliminary data.</text>
</comment>